<reference evidence="3" key="1">
    <citation type="submission" date="2016-10" db="EMBL/GenBank/DDBJ databases">
        <authorList>
            <person name="Varghese N."/>
            <person name="Submissions S."/>
        </authorList>
    </citation>
    <scope>NUCLEOTIDE SEQUENCE [LARGE SCALE GENOMIC DNA]</scope>
    <source>
        <strain evidence="3">DSM 45419</strain>
    </source>
</reference>
<organism evidence="2 3">
    <name type="scientific">Geodermatophilus siccatus</name>
    <dbReference type="NCBI Taxonomy" id="1137991"/>
    <lineage>
        <taxon>Bacteria</taxon>
        <taxon>Bacillati</taxon>
        <taxon>Actinomycetota</taxon>
        <taxon>Actinomycetes</taxon>
        <taxon>Geodermatophilales</taxon>
        <taxon>Geodermatophilaceae</taxon>
        <taxon>Geodermatophilus</taxon>
    </lineage>
</organism>
<dbReference type="Proteomes" id="UP000198680">
    <property type="component" value="Unassembled WGS sequence"/>
</dbReference>
<feature type="chain" id="PRO_5038400639" description="Lipoprotein" evidence="1">
    <location>
        <begin position="36"/>
        <end position="262"/>
    </location>
</feature>
<dbReference type="EMBL" id="FNHE01000009">
    <property type="protein sequence ID" value="SDM83122.1"/>
    <property type="molecule type" value="Genomic_DNA"/>
</dbReference>
<protein>
    <recommendedName>
        <fullName evidence="4">Lipoprotein</fullName>
    </recommendedName>
</protein>
<evidence type="ECO:0000313" key="3">
    <source>
        <dbReference type="Proteomes" id="UP000198680"/>
    </source>
</evidence>
<name>A0A1G9WEY9_9ACTN</name>
<evidence type="ECO:0000256" key="1">
    <source>
        <dbReference type="SAM" id="SignalP"/>
    </source>
</evidence>
<sequence>MTCPDAYADRMPPHRRPLLPALGLTVALLAGCAGADERAEGSPVTEEEAGVLAGLLAENHDHGGADFVVTAPYGEDTVLTLTGEVDLAGGAGRAQAVTSYGDGRADDTRTLFFTDEELWFGEVPGLAAALAEEGLPEASYVRRPVTLGEQAPLVDVLTRVVLNLSAEEPDDAGDFRGGGYTWEGDRSIDGELTQLYASDAGWSVAVDRSTDLLVQYRTPLPGQEFEVTVTLSDHGPREITLPAEEESVDGAAHPEVAATVGL</sequence>
<proteinExistence type="predicted"/>
<keyword evidence="3" id="KW-1185">Reference proteome</keyword>
<dbReference type="AlphaFoldDB" id="A0A1G9WEY9"/>
<gene>
    <name evidence="2" type="ORF">SAMN05660642_03371</name>
</gene>
<evidence type="ECO:0000313" key="2">
    <source>
        <dbReference type="EMBL" id="SDM83122.1"/>
    </source>
</evidence>
<accession>A0A1G9WEY9</accession>
<feature type="signal peptide" evidence="1">
    <location>
        <begin position="1"/>
        <end position="35"/>
    </location>
</feature>
<evidence type="ECO:0008006" key="4">
    <source>
        <dbReference type="Google" id="ProtNLM"/>
    </source>
</evidence>
<keyword evidence="1" id="KW-0732">Signal</keyword>